<dbReference type="Gene3D" id="3.40.50.150">
    <property type="entry name" value="Vaccinia Virus protein VP39"/>
    <property type="match status" value="1"/>
</dbReference>
<proteinExistence type="predicted"/>
<keyword evidence="1" id="KW-0808">Transferase</keyword>
<dbReference type="GO" id="GO:0032259">
    <property type="term" value="P:methylation"/>
    <property type="evidence" value="ECO:0007669"/>
    <property type="project" value="UniProtKB-KW"/>
</dbReference>
<protein>
    <submittedName>
        <fullName evidence="1">Methyltransferase domain-containing protein</fullName>
    </submittedName>
</protein>
<evidence type="ECO:0000313" key="1">
    <source>
        <dbReference type="EMBL" id="SHH49361.1"/>
    </source>
</evidence>
<dbReference type="GO" id="GO:0008168">
    <property type="term" value="F:methyltransferase activity"/>
    <property type="evidence" value="ECO:0007669"/>
    <property type="project" value="UniProtKB-KW"/>
</dbReference>
<dbReference type="Proteomes" id="UP000189796">
    <property type="component" value="Chromosome I"/>
</dbReference>
<dbReference type="SUPFAM" id="SSF53335">
    <property type="entry name" value="S-adenosyl-L-methionine-dependent methyltransferases"/>
    <property type="match status" value="1"/>
</dbReference>
<dbReference type="AlphaFoldDB" id="A0A1M5TFB7"/>
<organism evidence="1 2">
    <name type="scientific">Bradyrhizobium erythrophlei</name>
    <dbReference type="NCBI Taxonomy" id="1437360"/>
    <lineage>
        <taxon>Bacteria</taxon>
        <taxon>Pseudomonadati</taxon>
        <taxon>Pseudomonadota</taxon>
        <taxon>Alphaproteobacteria</taxon>
        <taxon>Hyphomicrobiales</taxon>
        <taxon>Nitrobacteraceae</taxon>
        <taxon>Bradyrhizobium</taxon>
    </lineage>
</organism>
<accession>A0A1M5TFB7</accession>
<keyword evidence="1" id="KW-0489">Methyltransferase</keyword>
<reference evidence="1 2" key="1">
    <citation type="submission" date="2016-11" db="EMBL/GenBank/DDBJ databases">
        <authorList>
            <person name="Jaros S."/>
            <person name="Januszkiewicz K."/>
            <person name="Wedrychowicz H."/>
        </authorList>
    </citation>
    <scope>NUCLEOTIDE SEQUENCE [LARGE SCALE GENOMIC DNA]</scope>
    <source>
        <strain evidence="1 2">GAS138</strain>
    </source>
</reference>
<dbReference type="Pfam" id="PF13489">
    <property type="entry name" value="Methyltransf_23"/>
    <property type="match status" value="1"/>
</dbReference>
<name>A0A1M5TFB7_9BRAD</name>
<sequence length="269" mass="30665">MGFLAADPWGEDPLPYLRSAAWSLARCADCSQVFHRFILNAEWNERRFSKWMSADAIRAFGRRLGPEFQRTFSGAVHHVEHILRIERLTRRPRGSGPVCLLDFGCGFGQFLEACTHFGFEATGIDRSIGRRTEARIKILSSLDEIRGKMFHAITLFETLEHLDSPSDMLRELSRHLVHDGILVLETPDCDGVHSIKTKQNYLSVHPLEHINAFTHDTLKSITERAGFKCIDRGPAFVTANHRSAVKRIGKHLLKRDGRSTQLYFRKTTP</sequence>
<dbReference type="PANTHER" id="PTHR43861">
    <property type="entry name" value="TRANS-ACONITATE 2-METHYLTRANSFERASE-RELATED"/>
    <property type="match status" value="1"/>
</dbReference>
<dbReference type="EMBL" id="LT670817">
    <property type="protein sequence ID" value="SHH49361.1"/>
    <property type="molecule type" value="Genomic_DNA"/>
</dbReference>
<dbReference type="InterPro" id="IPR029063">
    <property type="entry name" value="SAM-dependent_MTases_sf"/>
</dbReference>
<evidence type="ECO:0000313" key="2">
    <source>
        <dbReference type="Proteomes" id="UP000189796"/>
    </source>
</evidence>
<gene>
    <name evidence="1" type="ORF">SAMN05443248_4994</name>
</gene>